<proteinExistence type="predicted"/>
<comment type="caution">
    <text evidence="1">The sequence shown here is derived from an EMBL/GenBank/DDBJ whole genome shotgun (WGS) entry which is preliminary data.</text>
</comment>
<gene>
    <name evidence="1" type="ORF">DFP72DRAFT_1067401</name>
</gene>
<protein>
    <submittedName>
        <fullName evidence="1">Uncharacterized protein</fullName>
    </submittedName>
</protein>
<dbReference type="Proteomes" id="UP000521943">
    <property type="component" value="Unassembled WGS sequence"/>
</dbReference>
<name>A0A8H6HYK1_9AGAR</name>
<evidence type="ECO:0000313" key="2">
    <source>
        <dbReference type="Proteomes" id="UP000521943"/>
    </source>
</evidence>
<dbReference type="AlphaFoldDB" id="A0A8H6HYK1"/>
<evidence type="ECO:0000313" key="1">
    <source>
        <dbReference type="EMBL" id="KAF6755595.1"/>
    </source>
</evidence>
<organism evidence="1 2">
    <name type="scientific">Ephemerocybe angulata</name>
    <dbReference type="NCBI Taxonomy" id="980116"/>
    <lineage>
        <taxon>Eukaryota</taxon>
        <taxon>Fungi</taxon>
        <taxon>Dikarya</taxon>
        <taxon>Basidiomycota</taxon>
        <taxon>Agaricomycotina</taxon>
        <taxon>Agaricomycetes</taxon>
        <taxon>Agaricomycetidae</taxon>
        <taxon>Agaricales</taxon>
        <taxon>Agaricineae</taxon>
        <taxon>Psathyrellaceae</taxon>
        <taxon>Ephemerocybe</taxon>
    </lineage>
</organism>
<reference evidence="1 2" key="1">
    <citation type="submission" date="2020-07" db="EMBL/GenBank/DDBJ databases">
        <title>Comparative genomics of pyrophilous fungi reveals a link between fire events and developmental genes.</title>
        <authorList>
            <consortium name="DOE Joint Genome Institute"/>
            <person name="Steindorff A.S."/>
            <person name="Carver A."/>
            <person name="Calhoun S."/>
            <person name="Stillman K."/>
            <person name="Liu H."/>
            <person name="Lipzen A."/>
            <person name="Pangilinan J."/>
            <person name="Labutti K."/>
            <person name="Bruns T.D."/>
            <person name="Grigoriev I.V."/>
        </authorList>
    </citation>
    <scope>NUCLEOTIDE SEQUENCE [LARGE SCALE GENOMIC DNA]</scope>
    <source>
        <strain evidence="1 2">CBS 144469</strain>
    </source>
</reference>
<dbReference type="OrthoDB" id="3237833at2759"/>
<accession>A0A8H6HYK1</accession>
<dbReference type="EMBL" id="JACGCI010000029">
    <property type="protein sequence ID" value="KAF6755595.1"/>
    <property type="molecule type" value="Genomic_DNA"/>
</dbReference>
<sequence>MAVGLNERLLRRRSAYITGSRSFRVNQTHKIDECSLRRRYSLRPCPYEIPSPILSAEISKSVSIPSLPRSNERRRFSFQQSSGHFSLKSNDRRRYLRRHSRRMSTDNDRILSYGANLVSNDRRRFSAAEATLMTTSARTPHDSYESAGEDGSLHVSFVDPWNSSQAKGSAFGANLPPRFAKLATAAHPVVKSSDSGQPSSSTQAFPPILRGSDIAPLSAEVACRTKSRPPPSLKFLRYEEENAGGIGTVWYESSSNCPIVSPSLRASPGELYVHFHHAGHQVWVQGAGWEKATEGCAHPLNDRSTLHIRSSGEPIWYTRPSKG</sequence>
<keyword evidence="2" id="KW-1185">Reference proteome</keyword>